<sequence length="35" mass="4305">MSRELTEFSELIDEQFDKEDTEPDTFWNDILHLFI</sequence>
<protein>
    <submittedName>
        <fullName evidence="1">Uncharacterized protein</fullName>
    </submittedName>
</protein>
<gene>
    <name evidence="1" type="ORF">GGR35_001576</name>
</gene>
<keyword evidence="2" id="KW-1185">Reference proteome</keyword>
<organism evidence="1 2">
    <name type="scientific">Mucilaginibacter phyllosphaerae</name>
    <dbReference type="NCBI Taxonomy" id="1812349"/>
    <lineage>
        <taxon>Bacteria</taxon>
        <taxon>Pseudomonadati</taxon>
        <taxon>Bacteroidota</taxon>
        <taxon>Sphingobacteriia</taxon>
        <taxon>Sphingobacteriales</taxon>
        <taxon>Sphingobacteriaceae</taxon>
        <taxon>Mucilaginibacter</taxon>
    </lineage>
</organism>
<evidence type="ECO:0000313" key="1">
    <source>
        <dbReference type="EMBL" id="MBB3968984.1"/>
    </source>
</evidence>
<dbReference type="Proteomes" id="UP000583101">
    <property type="component" value="Unassembled WGS sequence"/>
</dbReference>
<proteinExistence type="predicted"/>
<reference evidence="1 2" key="1">
    <citation type="submission" date="2020-08" db="EMBL/GenBank/DDBJ databases">
        <title>Genomic Encyclopedia of Type Strains, Phase IV (KMG-IV): sequencing the most valuable type-strain genomes for metagenomic binning, comparative biology and taxonomic classification.</title>
        <authorList>
            <person name="Goeker M."/>
        </authorList>
    </citation>
    <scope>NUCLEOTIDE SEQUENCE [LARGE SCALE GENOMIC DNA]</scope>
    <source>
        <strain evidence="1 2">DSM 100995</strain>
    </source>
</reference>
<comment type="caution">
    <text evidence="1">The sequence shown here is derived from an EMBL/GenBank/DDBJ whole genome shotgun (WGS) entry which is preliminary data.</text>
</comment>
<dbReference type="EMBL" id="JACIEG010000002">
    <property type="protein sequence ID" value="MBB3968984.1"/>
    <property type="molecule type" value="Genomic_DNA"/>
</dbReference>
<accession>A0ABR6I7G2</accession>
<evidence type="ECO:0000313" key="2">
    <source>
        <dbReference type="Proteomes" id="UP000583101"/>
    </source>
</evidence>
<name>A0ABR6I7G2_9SPHI</name>